<proteinExistence type="predicted"/>
<evidence type="ECO:0000256" key="3">
    <source>
        <dbReference type="ARBA" id="ARBA00023326"/>
    </source>
</evidence>
<keyword evidence="2" id="KW-0326">Glycosidase</keyword>
<feature type="signal peptide" evidence="4">
    <location>
        <begin position="1"/>
        <end position="23"/>
    </location>
</feature>
<keyword evidence="1" id="KW-0119">Carbohydrate metabolism</keyword>
<reference evidence="7 8" key="1">
    <citation type="submission" date="2020-08" db="EMBL/GenBank/DDBJ databases">
        <title>Sequencing the genomes of 1000 actinobacteria strains.</title>
        <authorList>
            <person name="Klenk H.-P."/>
        </authorList>
    </citation>
    <scope>NUCLEOTIDE SEQUENCE [LARGE SCALE GENOMIC DNA]</scope>
    <source>
        <strain evidence="7 8">DSM 45084</strain>
    </source>
</reference>
<dbReference type="SUPFAM" id="SSF51126">
    <property type="entry name" value="Pectin lyase-like"/>
    <property type="match status" value="1"/>
</dbReference>
<organism evidence="7 8">
    <name type="scientific">Saccharothrix violaceirubra</name>
    <dbReference type="NCBI Taxonomy" id="413306"/>
    <lineage>
        <taxon>Bacteria</taxon>
        <taxon>Bacillati</taxon>
        <taxon>Actinomycetota</taxon>
        <taxon>Actinomycetes</taxon>
        <taxon>Pseudonocardiales</taxon>
        <taxon>Pseudonocardiaceae</taxon>
        <taxon>Saccharothrix</taxon>
    </lineage>
</organism>
<dbReference type="SUPFAM" id="SSF49384">
    <property type="entry name" value="Carbohydrate-binding domain"/>
    <property type="match status" value="1"/>
</dbReference>
<evidence type="ECO:0008006" key="9">
    <source>
        <dbReference type="Google" id="ProtNLM"/>
    </source>
</evidence>
<feature type="chain" id="PRO_5031575372" description="Parallel beta helix pectate lyase-like protein" evidence="4">
    <location>
        <begin position="24"/>
        <end position="545"/>
    </location>
</feature>
<comment type="caution">
    <text evidence="7">The sequence shown here is derived from an EMBL/GenBank/DDBJ whole genome shotgun (WGS) entry which is preliminary data.</text>
</comment>
<protein>
    <recommendedName>
        <fullName evidence="9">Parallel beta helix pectate lyase-like protein</fullName>
    </recommendedName>
</protein>
<sequence length="545" mass="56088">MRKRLAVLATAGICVAAVTTSGASTPAAPTAEFERKSVWSTGYGGQYTLVNSGDTDLADWVVEFDLPPGTTVLRAWSSTFTTDGRHYRFTGTGYNDTVRAGTSTTFGFTSQGLGLPLNCRVDGVACDSSAPLPDTRPPEAPAGLVVTGASIGSVSLSWNPATDDVGVVDYRVSVGDVEVTTTSTTGVVVDGLSPGTGYRISVRARDAAGHTSEPGVLAVATAPALSTVDVRTADGLRAALAGAEPGTAIRLAPGVYRGPFAITRPGRAEAPITLSGPPTAVLVGAVEAAQGDCPSPDRDAGYGVWVYEAPWWNLSGFTVRDAKKGVVVDRSPHTVLDGLSVHHIAEEGVHFRGSSADGVLRSSTITDTGLGQPGYGEGVYVGSAASNWGCHGTVDGVDRSDRVRVLGNRVGPRVAAEAVDVKEGTSGGVIRGNVFDGTGISGQNSADSWVDVKGYDYLVEENTGSFASPGTFANGYETHNPVTVPAFPNGCGIVWRGNRSDLGGVGRYAIKITSVSKCAERANVVHASNTVERAVTGLTNVGVTP</sequence>
<dbReference type="AlphaFoldDB" id="A0A7W7T255"/>
<dbReference type="Pfam" id="PF00553">
    <property type="entry name" value="CBM_2"/>
    <property type="match status" value="1"/>
</dbReference>
<dbReference type="PROSITE" id="PS50853">
    <property type="entry name" value="FN3"/>
    <property type="match status" value="1"/>
</dbReference>
<feature type="domain" description="CBM2" evidence="6">
    <location>
        <begin position="22"/>
        <end position="129"/>
    </location>
</feature>
<dbReference type="InterPro" id="IPR036116">
    <property type="entry name" value="FN3_sf"/>
</dbReference>
<dbReference type="InterPro" id="IPR012291">
    <property type="entry name" value="CBM2_carb-bd_dom_sf"/>
</dbReference>
<dbReference type="Gene3D" id="2.160.20.10">
    <property type="entry name" value="Single-stranded right-handed beta-helix, Pectin lyase-like"/>
    <property type="match status" value="1"/>
</dbReference>
<keyword evidence="3" id="KW-0624">Polysaccharide degradation</keyword>
<keyword evidence="4" id="KW-0732">Signal</keyword>
<dbReference type="InterPro" id="IPR012334">
    <property type="entry name" value="Pectin_lyas_fold"/>
</dbReference>
<dbReference type="RefSeq" id="WP_184668616.1">
    <property type="nucleotide sequence ID" value="NZ_BAABAI010000013.1"/>
</dbReference>
<evidence type="ECO:0000259" key="5">
    <source>
        <dbReference type="PROSITE" id="PS50853"/>
    </source>
</evidence>
<dbReference type="CDD" id="cd00063">
    <property type="entry name" value="FN3"/>
    <property type="match status" value="1"/>
</dbReference>
<dbReference type="GO" id="GO:0000272">
    <property type="term" value="P:polysaccharide catabolic process"/>
    <property type="evidence" value="ECO:0007669"/>
    <property type="project" value="UniProtKB-KW"/>
</dbReference>
<dbReference type="EMBL" id="JACHJS010000001">
    <property type="protein sequence ID" value="MBB4965189.1"/>
    <property type="molecule type" value="Genomic_DNA"/>
</dbReference>
<dbReference type="GO" id="GO:0030247">
    <property type="term" value="F:polysaccharide binding"/>
    <property type="evidence" value="ECO:0007669"/>
    <property type="project" value="UniProtKB-UniRule"/>
</dbReference>
<feature type="domain" description="Fibronectin type-III" evidence="5">
    <location>
        <begin position="140"/>
        <end position="225"/>
    </location>
</feature>
<dbReference type="Proteomes" id="UP000542674">
    <property type="component" value="Unassembled WGS sequence"/>
</dbReference>
<dbReference type="InterPro" id="IPR003961">
    <property type="entry name" value="FN3_dom"/>
</dbReference>
<dbReference type="GO" id="GO:0004553">
    <property type="term" value="F:hydrolase activity, hydrolyzing O-glycosyl compounds"/>
    <property type="evidence" value="ECO:0007669"/>
    <property type="project" value="InterPro"/>
</dbReference>
<dbReference type="PROSITE" id="PS51173">
    <property type="entry name" value="CBM2"/>
    <property type="match status" value="1"/>
</dbReference>
<evidence type="ECO:0000256" key="1">
    <source>
        <dbReference type="ARBA" id="ARBA00023277"/>
    </source>
</evidence>
<dbReference type="SUPFAM" id="SSF49265">
    <property type="entry name" value="Fibronectin type III"/>
    <property type="match status" value="1"/>
</dbReference>
<evidence type="ECO:0000259" key="6">
    <source>
        <dbReference type="PROSITE" id="PS51173"/>
    </source>
</evidence>
<evidence type="ECO:0000256" key="2">
    <source>
        <dbReference type="ARBA" id="ARBA00023295"/>
    </source>
</evidence>
<dbReference type="Gene3D" id="2.60.40.10">
    <property type="entry name" value="Immunoglobulins"/>
    <property type="match status" value="1"/>
</dbReference>
<name>A0A7W7T255_9PSEU</name>
<dbReference type="InterPro" id="IPR008965">
    <property type="entry name" value="CBM2/CBM3_carb-bd_dom_sf"/>
</dbReference>
<accession>A0A7W7T255</accession>
<dbReference type="InterPro" id="IPR011050">
    <property type="entry name" value="Pectin_lyase_fold/virulence"/>
</dbReference>
<gene>
    <name evidence="7" type="ORF">F4559_002548</name>
</gene>
<dbReference type="InterPro" id="IPR013783">
    <property type="entry name" value="Ig-like_fold"/>
</dbReference>
<evidence type="ECO:0000313" key="8">
    <source>
        <dbReference type="Proteomes" id="UP000542674"/>
    </source>
</evidence>
<dbReference type="InterPro" id="IPR001919">
    <property type="entry name" value="CBD2"/>
</dbReference>
<dbReference type="Gene3D" id="2.60.40.290">
    <property type="match status" value="1"/>
</dbReference>
<evidence type="ECO:0000313" key="7">
    <source>
        <dbReference type="EMBL" id="MBB4965189.1"/>
    </source>
</evidence>
<dbReference type="SMART" id="SM00060">
    <property type="entry name" value="FN3"/>
    <property type="match status" value="1"/>
</dbReference>
<keyword evidence="2" id="KW-0378">Hydrolase</keyword>
<dbReference type="Pfam" id="PF00041">
    <property type="entry name" value="fn3"/>
    <property type="match status" value="1"/>
</dbReference>
<dbReference type="SMART" id="SM00637">
    <property type="entry name" value="CBD_II"/>
    <property type="match status" value="1"/>
</dbReference>
<evidence type="ECO:0000256" key="4">
    <source>
        <dbReference type="SAM" id="SignalP"/>
    </source>
</evidence>
<keyword evidence="8" id="KW-1185">Reference proteome</keyword>